<protein>
    <submittedName>
        <fullName evidence="1">Uncharacterized protein</fullName>
    </submittedName>
</protein>
<proteinExistence type="predicted"/>
<gene>
    <name evidence="1" type="ORF">GR303_12380</name>
</gene>
<keyword evidence="2" id="KW-1185">Reference proteome</keyword>
<dbReference type="Proteomes" id="UP000818323">
    <property type="component" value="Unassembled WGS sequence"/>
</dbReference>
<sequence>MEKATIDIEDLLIWAYRDMVIDRTTLLREDREPPPAWSPGFGALKMIAELGLLIPTTGAGMDAPGSTAHEDADRVHAAVLRLGEMFIEAGDDHAQVWDRAEEEALGFSIRKTARGFEVRPADGPARPVERAVTSALVVLHAKRGDRPDVYEGWRPGQPMRIDARGRHVPDHEAAEISAQEVSVARARYHVWRAALAALAEELAGELELFTVTGPRAPAAPWWEEQREKKIIDIGPMCEATHAKLLERRRKKAI</sequence>
<dbReference type="EMBL" id="JAAAXJ010000005">
    <property type="protein sequence ID" value="NBJ25146.1"/>
    <property type="molecule type" value="Genomic_DNA"/>
</dbReference>
<name>A0ABW9Z2A3_9HYPH</name>
<reference evidence="1 2" key="1">
    <citation type="submission" date="2020-01" db="EMBL/GenBank/DDBJ databases">
        <title>Microvirga sp. nov., an arsenate reduction bacterium isolated from Tibet hotspring sediments.</title>
        <authorList>
            <person name="Yuan C.-G."/>
        </authorList>
    </citation>
    <scope>NUCLEOTIDE SEQUENCE [LARGE SCALE GENOMIC DNA]</scope>
    <source>
        <strain evidence="1 2">SYSU G3D203</strain>
    </source>
</reference>
<evidence type="ECO:0000313" key="1">
    <source>
        <dbReference type="EMBL" id="NBJ25146.1"/>
    </source>
</evidence>
<evidence type="ECO:0000313" key="2">
    <source>
        <dbReference type="Proteomes" id="UP000818323"/>
    </source>
</evidence>
<organism evidence="1 2">
    <name type="scientific">Microvirga arsenatis</name>
    <dbReference type="NCBI Taxonomy" id="2692265"/>
    <lineage>
        <taxon>Bacteria</taxon>
        <taxon>Pseudomonadati</taxon>
        <taxon>Pseudomonadota</taxon>
        <taxon>Alphaproteobacteria</taxon>
        <taxon>Hyphomicrobiales</taxon>
        <taxon>Methylobacteriaceae</taxon>
        <taxon>Microvirga</taxon>
    </lineage>
</organism>
<accession>A0ABW9Z2A3</accession>
<comment type="caution">
    <text evidence="1">The sequence shown here is derived from an EMBL/GenBank/DDBJ whole genome shotgun (WGS) entry which is preliminary data.</text>
</comment>
<dbReference type="RefSeq" id="WP_161725840.1">
    <property type="nucleotide sequence ID" value="NZ_JAAAXI010000025.1"/>
</dbReference>